<protein>
    <submittedName>
        <fullName evidence="1">Uncharacterized protein</fullName>
    </submittedName>
</protein>
<evidence type="ECO:0000313" key="2">
    <source>
        <dbReference type="Proteomes" id="UP000541444"/>
    </source>
</evidence>
<accession>A0A7J7M859</accession>
<organism evidence="1 2">
    <name type="scientific">Kingdonia uniflora</name>
    <dbReference type="NCBI Taxonomy" id="39325"/>
    <lineage>
        <taxon>Eukaryota</taxon>
        <taxon>Viridiplantae</taxon>
        <taxon>Streptophyta</taxon>
        <taxon>Embryophyta</taxon>
        <taxon>Tracheophyta</taxon>
        <taxon>Spermatophyta</taxon>
        <taxon>Magnoliopsida</taxon>
        <taxon>Ranunculales</taxon>
        <taxon>Circaeasteraceae</taxon>
        <taxon>Kingdonia</taxon>
    </lineage>
</organism>
<keyword evidence="2" id="KW-1185">Reference proteome</keyword>
<dbReference type="AlphaFoldDB" id="A0A7J7M859"/>
<dbReference type="EMBL" id="JACGCM010001717">
    <property type="protein sequence ID" value="KAF6151056.1"/>
    <property type="molecule type" value="Genomic_DNA"/>
</dbReference>
<reference evidence="1 2" key="1">
    <citation type="journal article" date="2020" name="IScience">
        <title>Genome Sequencing of the Endangered Kingdonia uniflora (Circaeasteraceae, Ranunculales) Reveals Potential Mechanisms of Evolutionary Specialization.</title>
        <authorList>
            <person name="Sun Y."/>
            <person name="Deng T."/>
            <person name="Zhang A."/>
            <person name="Moore M.J."/>
            <person name="Landis J.B."/>
            <person name="Lin N."/>
            <person name="Zhang H."/>
            <person name="Zhang X."/>
            <person name="Huang J."/>
            <person name="Zhang X."/>
            <person name="Sun H."/>
            <person name="Wang H."/>
        </authorList>
    </citation>
    <scope>NUCLEOTIDE SEQUENCE [LARGE SCALE GENOMIC DNA]</scope>
    <source>
        <strain evidence="1">TB1705</strain>
        <tissue evidence="1">Leaf</tissue>
    </source>
</reference>
<comment type="caution">
    <text evidence="1">The sequence shown here is derived from an EMBL/GenBank/DDBJ whole genome shotgun (WGS) entry which is preliminary data.</text>
</comment>
<name>A0A7J7M859_9MAGN</name>
<dbReference type="PANTHER" id="PTHR37181:SF1">
    <property type="entry name" value="F6A14.6 PROTEIN"/>
    <property type="match status" value="1"/>
</dbReference>
<dbReference type="OrthoDB" id="783877at2759"/>
<gene>
    <name evidence="1" type="ORF">GIB67_042391</name>
</gene>
<evidence type="ECO:0000313" key="1">
    <source>
        <dbReference type="EMBL" id="KAF6151056.1"/>
    </source>
</evidence>
<proteinExistence type="predicted"/>
<sequence>MVPVYQVAKNLDIMKLVSSSYYELQNIKRGMELAYQKGLGSIIVATSSKSLPKYMKNAKEASWERYHLTIAAIQASFVMGWVFDDHFSSLVLSSEYHEKLRSIEGIVKSLSSEARLCCSVTDVVENLVSGI</sequence>
<dbReference type="Proteomes" id="UP000541444">
    <property type="component" value="Unassembled WGS sequence"/>
</dbReference>
<dbReference type="PANTHER" id="PTHR37181">
    <property type="entry name" value="F6A14.6 PROTEIN"/>
    <property type="match status" value="1"/>
</dbReference>